<gene>
    <name evidence="2" type="ORF">QM480_02855</name>
</gene>
<dbReference type="Pfam" id="PF18962">
    <property type="entry name" value="Por_Secre_tail"/>
    <property type="match status" value="1"/>
</dbReference>
<evidence type="ECO:0000313" key="2">
    <source>
        <dbReference type="EMBL" id="MDI9863247.1"/>
    </source>
</evidence>
<proteinExistence type="predicted"/>
<sequence length="998" mass="110683">MKHFYTSYFRVLILCILLVLPLSPFAQYLPLKTISFVDEVGKKALVKSVDNILVKGNKVIYLGSNTIITTDNSGLFVSKNENLYPQTSQFYSDASNVEVDKLGNYFILSSLNTIQKYSPKGIMLFSFDASIAVSDNFQSYDYDLEVDDSGTIYIGGYNGYVHKYDSQGRYLGRFGSSGFGDGQFFGVINKILVGSSGKIYVRSGGSSAYAKVQVFDNKGTYLSKIESSEGIKDFSIDSDEKIYVLKSSKNLNLYVYNNAGVELSKSPYSNDINEVGQIVFVKSNKQVVVQTLSLNDSQWRFFDASTKQLITDVYTPYTAPAPVSVRSIQAHHYTKRLFVLDDYKMMVYDSTYNEITSLRNFDAGIVAKYHPITFALDNKGKCYFLTPERSGAYNKYSLYEEGKLEQPLFTLSLDTTPEQIFMDYDEKMLPIVLIKAFDNLTAYYLNGQQYMKIISKGANKAYKRMDGNYLIINDSPKNILSFGFPFKAFIPKVYNGYSTVDGFVENSSSEYIHTVNVEDSRSLEIQSFDLSARNIASARVEVSQNGEAKIATIKDDIIVSRERSNEIKIFGFTPKANTRANIITGPNTFNFTTEITSKNISSDFKSSVNNLTYKIISGESVTISSTGELQIVKGGKSILEVRSAASGAYAETYTLVEISVDKAYQSFSYTTSYKKKTTDSDFTIEIKNTNNTKPTLSVLYGNSVEFNPATNTVKIVGIGQTYISVIAPEEDRYRGHFGSIIIDVESAPRLTPNITISNVSKKVDDVMFDLKPTTDSDSPFTYTLLEGNSVQVSATGQVKILQSGVSTVKVSTAQTIKYNASSANVIITVNKYDQMITVNTLPNEVLQNVKSLDLTATASSSLPVAITVTGPAKYENGKITFTGIPGTVQIEISQAGNAKYNAISLKKTIEVKLVLGVNELGNNQGMVVYPNPFAEKINIDSDYQGGTIQIFDTKGQLMIEKILEGKQHEVNLQMLPSGVYILKFSKGEKSIQQKIMKY</sequence>
<keyword evidence="3" id="KW-1185">Reference proteome</keyword>
<dbReference type="EMBL" id="JASHID010000002">
    <property type="protein sequence ID" value="MDI9863247.1"/>
    <property type="molecule type" value="Genomic_DNA"/>
</dbReference>
<dbReference type="Gene3D" id="2.120.10.30">
    <property type="entry name" value="TolB, C-terminal domain"/>
    <property type="match status" value="1"/>
</dbReference>
<dbReference type="InterPro" id="IPR026444">
    <property type="entry name" value="Secre_tail"/>
</dbReference>
<dbReference type="NCBIfam" id="TIGR04183">
    <property type="entry name" value="Por_Secre_tail"/>
    <property type="match status" value="1"/>
</dbReference>
<dbReference type="Proteomes" id="UP001236569">
    <property type="component" value="Unassembled WGS sequence"/>
</dbReference>
<feature type="domain" description="Secretion system C-terminal sorting" evidence="1">
    <location>
        <begin position="928"/>
        <end position="995"/>
    </location>
</feature>
<dbReference type="InterPro" id="IPR011042">
    <property type="entry name" value="6-blade_b-propeller_TolB-like"/>
</dbReference>
<dbReference type="RefSeq" id="WP_283368560.1">
    <property type="nucleotide sequence ID" value="NZ_JASHID010000002.1"/>
</dbReference>
<evidence type="ECO:0000259" key="1">
    <source>
        <dbReference type="Pfam" id="PF18962"/>
    </source>
</evidence>
<accession>A0ABT6YIJ6</accession>
<reference evidence="2 3" key="1">
    <citation type="submission" date="2023-05" db="EMBL/GenBank/DDBJ databases">
        <title>Novel species of genus Flectobacillus isolated from stream in China.</title>
        <authorList>
            <person name="Lu H."/>
        </authorList>
    </citation>
    <scope>NUCLEOTIDE SEQUENCE [LARGE SCALE GENOMIC DNA]</scope>
    <source>
        <strain evidence="2 3">DC10W</strain>
    </source>
</reference>
<name>A0ABT6YIJ6_9BACT</name>
<protein>
    <submittedName>
        <fullName evidence="2">T9SS type A sorting domain-containing protein</fullName>
    </submittedName>
</protein>
<evidence type="ECO:0000313" key="3">
    <source>
        <dbReference type="Proteomes" id="UP001236569"/>
    </source>
</evidence>
<dbReference type="SUPFAM" id="SSF50998">
    <property type="entry name" value="Quinoprotein alcohol dehydrogenase-like"/>
    <property type="match status" value="1"/>
</dbReference>
<comment type="caution">
    <text evidence="2">The sequence shown here is derived from an EMBL/GenBank/DDBJ whole genome shotgun (WGS) entry which is preliminary data.</text>
</comment>
<organism evidence="2 3">
    <name type="scientific">Flectobacillus longus</name>
    <dbReference type="NCBI Taxonomy" id="2984207"/>
    <lineage>
        <taxon>Bacteria</taxon>
        <taxon>Pseudomonadati</taxon>
        <taxon>Bacteroidota</taxon>
        <taxon>Cytophagia</taxon>
        <taxon>Cytophagales</taxon>
        <taxon>Flectobacillaceae</taxon>
        <taxon>Flectobacillus</taxon>
    </lineage>
</organism>
<dbReference type="InterPro" id="IPR011047">
    <property type="entry name" value="Quinoprotein_ADH-like_sf"/>
</dbReference>